<dbReference type="OrthoDB" id="8687946at2"/>
<name>A0A556AID7_9BURK</name>
<keyword evidence="3" id="KW-1185">Reference proteome</keyword>
<dbReference type="Proteomes" id="UP000318405">
    <property type="component" value="Unassembled WGS sequence"/>
</dbReference>
<feature type="region of interest" description="Disordered" evidence="1">
    <location>
        <begin position="410"/>
        <end position="430"/>
    </location>
</feature>
<reference evidence="2 3" key="1">
    <citation type="submission" date="2019-07" db="EMBL/GenBank/DDBJ databases">
        <title>Qingshengfaniella alkalisoli gen. nov., sp. nov., isolated from saline soil.</title>
        <authorList>
            <person name="Xu L."/>
            <person name="Huang X.-X."/>
            <person name="Sun J.-Q."/>
        </authorList>
    </citation>
    <scope>NUCLEOTIDE SEQUENCE [LARGE SCALE GENOMIC DNA]</scope>
    <source>
        <strain evidence="2 3">DSM 27279</strain>
    </source>
</reference>
<evidence type="ECO:0000256" key="1">
    <source>
        <dbReference type="SAM" id="MobiDB-lite"/>
    </source>
</evidence>
<protein>
    <submittedName>
        <fullName evidence="2">Uncharacterized protein</fullName>
    </submittedName>
</protein>
<accession>A0A556AID7</accession>
<evidence type="ECO:0000313" key="2">
    <source>
        <dbReference type="EMBL" id="TSH92654.1"/>
    </source>
</evidence>
<dbReference type="AlphaFoldDB" id="A0A556AID7"/>
<evidence type="ECO:0000313" key="3">
    <source>
        <dbReference type="Proteomes" id="UP000318405"/>
    </source>
</evidence>
<organism evidence="2 3">
    <name type="scientific">Verticiella sediminum</name>
    <dbReference type="NCBI Taxonomy" id="1247510"/>
    <lineage>
        <taxon>Bacteria</taxon>
        <taxon>Pseudomonadati</taxon>
        <taxon>Pseudomonadota</taxon>
        <taxon>Betaproteobacteria</taxon>
        <taxon>Burkholderiales</taxon>
        <taxon>Alcaligenaceae</taxon>
        <taxon>Verticiella</taxon>
    </lineage>
</organism>
<gene>
    <name evidence="2" type="ORF">FOZ76_14640</name>
</gene>
<dbReference type="RefSeq" id="WP_143949020.1">
    <property type="nucleotide sequence ID" value="NZ_BAABMB010000001.1"/>
</dbReference>
<dbReference type="EMBL" id="VLTJ01000029">
    <property type="protein sequence ID" value="TSH92654.1"/>
    <property type="molecule type" value="Genomic_DNA"/>
</dbReference>
<proteinExistence type="predicted"/>
<sequence length="430" mass="47060">MTQVQKNTNAGAGAQPAPDWQAIETFIDEYVQDYEMIGEDESGRAGYCTPNERERALILDAIHGLVADDAFVRLVRALPQTVAVPDVQPVAGDLRALVAYLRAEADFNRSWTDGRRGGDPTDQSPEYIARRLELAGRADGWADAVAVLISAPQPAAQAQPVSGADGVPRLEKDTRAALLYALWHHQGGSSPVGQPIRHMLGIKQHAYLTKEQYAEAHRVQDALGFRVEAQPSEQAAPARKMTFKIVDRPGAVAIADMRETFERSVSETAILAAKLNLTPAYANGSFSHYEDPDTDSIWTGFALGMRVSERLRDGGPDPLVEELSRIIRDMIVAEQAAWIEWRHGAGAEAAMSWIHNGLAGPGHIPDEDEPYGREPQAWYDANNSRPFPRCFCGRPSNILQTGKGFCSEAHYRQRQQDADTAPQSGGEATP</sequence>
<comment type="caution">
    <text evidence="2">The sequence shown here is derived from an EMBL/GenBank/DDBJ whole genome shotgun (WGS) entry which is preliminary data.</text>
</comment>